<dbReference type="InterPro" id="IPR003959">
    <property type="entry name" value="ATPase_AAA_core"/>
</dbReference>
<dbReference type="InterPro" id="IPR007330">
    <property type="entry name" value="MIT_dom"/>
</dbReference>
<evidence type="ECO:0000256" key="1">
    <source>
        <dbReference type="ARBA" id="ARBA00022490"/>
    </source>
</evidence>
<name>A0A2M4CQZ3_ANODA</name>
<comment type="subunit">
    <text evidence="9">Homohexamer. The homohexamer is stabilized by ATP-binding. The homohexamer may adopt a ring conformation through which microtubules pass prior to being severed. Interacts with microtubules.</text>
</comment>
<feature type="transmembrane region" description="Helical" evidence="11">
    <location>
        <begin position="75"/>
        <end position="104"/>
    </location>
</feature>
<dbReference type="Gene3D" id="1.20.58.80">
    <property type="entry name" value="Phosphotransferase system, lactose/cellobiose-type IIA subunit"/>
    <property type="match status" value="1"/>
</dbReference>
<evidence type="ECO:0000256" key="7">
    <source>
        <dbReference type="ARBA" id="ARBA00023235"/>
    </source>
</evidence>
<feature type="region of interest" description="Disordered" evidence="10">
    <location>
        <begin position="493"/>
        <end position="521"/>
    </location>
</feature>
<dbReference type="GO" id="GO:0005874">
    <property type="term" value="C:microtubule"/>
    <property type="evidence" value="ECO:0007669"/>
    <property type="project" value="UniProtKB-UniRule"/>
</dbReference>
<feature type="binding site" evidence="9">
    <location>
        <begin position="687"/>
        <end position="694"/>
    </location>
    <ligand>
        <name>ATP</name>
        <dbReference type="ChEBI" id="CHEBI:30616"/>
    </ligand>
</feature>
<feature type="domain" description="MIT" evidence="13">
    <location>
        <begin position="227"/>
        <end position="305"/>
    </location>
</feature>
<dbReference type="SMART" id="SM00745">
    <property type="entry name" value="MIT"/>
    <property type="match status" value="1"/>
</dbReference>
<organism evidence="14">
    <name type="scientific">Anopheles darlingi</name>
    <name type="common">Mosquito</name>
    <dbReference type="NCBI Taxonomy" id="43151"/>
    <lineage>
        <taxon>Eukaryota</taxon>
        <taxon>Metazoa</taxon>
        <taxon>Ecdysozoa</taxon>
        <taxon>Arthropoda</taxon>
        <taxon>Hexapoda</taxon>
        <taxon>Insecta</taxon>
        <taxon>Pterygota</taxon>
        <taxon>Neoptera</taxon>
        <taxon>Endopterygota</taxon>
        <taxon>Diptera</taxon>
        <taxon>Nematocera</taxon>
        <taxon>Culicoidea</taxon>
        <taxon>Culicidae</taxon>
        <taxon>Anophelinae</taxon>
        <taxon>Anopheles</taxon>
    </lineage>
</organism>
<evidence type="ECO:0000256" key="3">
    <source>
        <dbReference type="ARBA" id="ARBA00022741"/>
    </source>
</evidence>
<accession>A0A2M4CQZ3</accession>
<evidence type="ECO:0000256" key="9">
    <source>
        <dbReference type="HAMAP-Rule" id="MF_03021"/>
    </source>
</evidence>
<evidence type="ECO:0000256" key="2">
    <source>
        <dbReference type="ARBA" id="ARBA00022701"/>
    </source>
</evidence>
<dbReference type="GO" id="GO:0005813">
    <property type="term" value="C:centrosome"/>
    <property type="evidence" value="ECO:0007669"/>
    <property type="project" value="UniProtKB-SubCell"/>
</dbReference>
<feature type="topological domain" description="Cytoplasmic" evidence="9">
    <location>
        <begin position="103"/>
        <end position="922"/>
    </location>
</feature>
<dbReference type="PROSITE" id="PS00674">
    <property type="entry name" value="AAA"/>
    <property type="match status" value="1"/>
</dbReference>
<feature type="domain" description="AAA+ ATPase" evidence="12">
    <location>
        <begin position="679"/>
        <end position="816"/>
    </location>
</feature>
<evidence type="ECO:0000259" key="12">
    <source>
        <dbReference type="SMART" id="SM00382"/>
    </source>
</evidence>
<dbReference type="HAMAP" id="MF_03021">
    <property type="entry name" value="Spastin"/>
    <property type="match status" value="1"/>
</dbReference>
<keyword evidence="11" id="KW-0812">Transmembrane</keyword>
<comment type="subcellular location">
    <subcellularLocation>
        <location evidence="9">Membrane</location>
        <topology evidence="9">Peripheral membrane protein</topology>
    </subcellularLocation>
    <subcellularLocation>
        <location evidence="9">Cytoplasm</location>
        <location evidence="9">Cytoskeleton</location>
        <location evidence="9">Microtubule organizing center</location>
        <location evidence="9">Centrosome</location>
    </subcellularLocation>
    <subcellularLocation>
        <location evidence="9">Cytoplasm</location>
        <location evidence="9">Cytoskeleton</location>
    </subcellularLocation>
    <text evidence="9">Forms an intramembrane hairpin-like structure in the membrane.</text>
</comment>
<keyword evidence="7 9" id="KW-0413">Isomerase</keyword>
<dbReference type="Pfam" id="PF17862">
    <property type="entry name" value="AAA_lid_3"/>
    <property type="match status" value="1"/>
</dbReference>
<comment type="function">
    <text evidence="9">ATP-dependent microtubule severing protein. Microtubule severing may promote reorganization of cellular microtubule arrays and the release of microtubules from the microtubule organizing center following nucleation.</text>
</comment>
<dbReference type="FunFam" id="1.10.8.60:FF:000022">
    <property type="entry name" value="Fidgetin like 1"/>
    <property type="match status" value="1"/>
</dbReference>
<dbReference type="PANTHER" id="PTHR23074:SF86">
    <property type="entry name" value="SPASTIN"/>
    <property type="match status" value="1"/>
</dbReference>
<dbReference type="GO" id="GO:0031117">
    <property type="term" value="P:positive regulation of microtubule depolymerization"/>
    <property type="evidence" value="ECO:0007669"/>
    <property type="project" value="UniProtKB-UniRule"/>
</dbReference>
<dbReference type="EMBL" id="GGFL01003521">
    <property type="protein sequence ID" value="MBW67699.1"/>
    <property type="molecule type" value="Transcribed_RNA"/>
</dbReference>
<dbReference type="SUPFAM" id="SSF81995">
    <property type="entry name" value="beta-sandwich domain of Sec23/24"/>
    <property type="match status" value="1"/>
</dbReference>
<feature type="region of interest" description="Disordered" evidence="10">
    <location>
        <begin position="555"/>
        <end position="620"/>
    </location>
</feature>
<feature type="compositionally biased region" description="Polar residues" evidence="10">
    <location>
        <begin position="1"/>
        <end position="12"/>
    </location>
</feature>
<dbReference type="GO" id="GO:0005524">
    <property type="term" value="F:ATP binding"/>
    <property type="evidence" value="ECO:0007669"/>
    <property type="project" value="UniProtKB-UniRule"/>
</dbReference>
<dbReference type="GO" id="GO:0005819">
    <property type="term" value="C:spindle"/>
    <property type="evidence" value="ECO:0007669"/>
    <property type="project" value="UniProtKB-UniRule"/>
</dbReference>
<dbReference type="PANTHER" id="PTHR23074">
    <property type="entry name" value="AAA DOMAIN-CONTAINING"/>
    <property type="match status" value="1"/>
</dbReference>
<protein>
    <recommendedName>
        <fullName evidence="9">Spastin</fullName>
        <ecNumber evidence="9">5.6.1.1</ecNumber>
    </recommendedName>
</protein>
<sequence>MVRNKYTLTTAGKSPSKKSRTSSISKQHEHNCNDDGETGNLAESGSSSSSSSSAEASDPTTAKRCDSGSVHKQNLYIISFPVIFVFNILRSLLYQLFVIFRYVYNFTSKVVYRPVRKECGLEIVINTDGSGHHHHHHHHHHSNHTSVAGQHSQQQQQQYSPLQQPPFQQQQQQPQQAQEDLPQQQAHPLQCSHSGTLVSGGEGREMSIQRSASGSQVGPGDPLLAKQKHHHRRAFEYISKALKIDEDNEDQKELAIELYRKGILELERGIAVECWGGRGEVWERAQRLHDKMQTNLSMARDRLHFLECMLAATRLELMSETEQTTRSEKNQSHRQAVVRRQNTFTLSDTNMTLDEAQPANTTGHNHSSSSSTVPSSSASSASSSPSIFGRFKLPLFIPSALSGANTAYQDPRSKQCRAAATENKIISFNENCPTPAPSASRSGGTTPTTPTGGCTGLTADKPVGTRAATAMAAPPQTMSVRQTNHEASGRKLTVGYKRPGNLGMMNKSQTLPRSMGGSRTTPTGGTGAIAGGLMNGGGTTGAGYGAGATTGGGMPKIVPKPAATPPAIRRQFSIPGGSPIRKAANGSKGGAPVRSKTPLNGQQPQSTQTGAGAQQQQPTISVKGVEPKLVQLIMDEIVEGGAKVGWQDIAGQEVAKQALQEMVILPSMRPELFTGLRTPAKGLLLFGPPGNGKTLLARAVATECSATFFSISAATLTSKYVGEGEKLVRALFAVARELQPSIIFIDEVDSVLSERSSNEHEATRRLKTEFLVQFDGLPANSEADKIVVMAATNRPQELDEAALRRFPKRVYVTLPDLDTRELLLRRLLQKQGSPLGDGDLRRLALLTEGYSGSDLTALARDAALEPIRELNVEEVKNMDPTKLRSIREDDFHNSLKRIRRSVAPHSLAAYEKWLQDFGDVTL</sequence>
<dbReference type="VEuPathDB" id="VectorBase:ADAC000207"/>
<evidence type="ECO:0000256" key="4">
    <source>
        <dbReference type="ARBA" id="ARBA00022840"/>
    </source>
</evidence>
<feature type="region of interest" description="Disordered" evidence="10">
    <location>
        <begin position="428"/>
        <end position="457"/>
    </location>
</feature>
<dbReference type="AlphaFoldDB" id="A0A2M4CQZ3"/>
<feature type="region of interest" description="Disordered" evidence="10">
    <location>
        <begin position="1"/>
        <end position="66"/>
    </location>
</feature>
<evidence type="ECO:0000256" key="5">
    <source>
        <dbReference type="ARBA" id="ARBA00023136"/>
    </source>
</evidence>
<dbReference type="Gene3D" id="1.10.8.60">
    <property type="match status" value="1"/>
</dbReference>
<evidence type="ECO:0000313" key="14">
    <source>
        <dbReference type="EMBL" id="MBW67699.1"/>
    </source>
</evidence>
<dbReference type="GO" id="GO:0005737">
    <property type="term" value="C:cytoplasm"/>
    <property type="evidence" value="ECO:0007669"/>
    <property type="project" value="UniProtKB-UniRule"/>
</dbReference>
<dbReference type="GO" id="GO:0016020">
    <property type="term" value="C:membrane"/>
    <property type="evidence" value="ECO:0007669"/>
    <property type="project" value="UniProtKB-SubCell"/>
</dbReference>
<comment type="similarity">
    <text evidence="9">Belongs to the AAA ATPase family. Spastin subfamily.</text>
</comment>
<dbReference type="CDD" id="cd19524">
    <property type="entry name" value="RecA-like_spastin"/>
    <property type="match status" value="1"/>
</dbReference>
<comment type="catalytic activity">
    <reaction evidence="8 9">
        <text>n ATP + n H2O + a microtubule = n ADP + n phosphate + (n+1) alpha/beta tubulin heterodimers.</text>
        <dbReference type="EC" id="5.6.1.1"/>
    </reaction>
</comment>
<dbReference type="InterPro" id="IPR003960">
    <property type="entry name" value="ATPase_AAA_CS"/>
</dbReference>
<proteinExistence type="inferred from homology"/>
<dbReference type="SUPFAM" id="SSF52540">
    <property type="entry name" value="P-loop containing nucleoside triphosphate hydrolases"/>
    <property type="match status" value="1"/>
</dbReference>
<dbReference type="InterPro" id="IPR003593">
    <property type="entry name" value="AAA+_ATPase"/>
</dbReference>
<dbReference type="Pfam" id="PF09336">
    <property type="entry name" value="Vps4_C"/>
    <property type="match status" value="1"/>
</dbReference>
<keyword evidence="4 9" id="KW-0067">ATP-binding</keyword>
<dbReference type="GO" id="GO:0016887">
    <property type="term" value="F:ATP hydrolysis activity"/>
    <property type="evidence" value="ECO:0007669"/>
    <property type="project" value="InterPro"/>
</dbReference>
<dbReference type="InterPro" id="IPR017179">
    <property type="entry name" value="Spastin"/>
</dbReference>
<feature type="compositionally biased region" description="Low complexity" evidence="10">
    <location>
        <begin position="150"/>
        <end position="185"/>
    </location>
</feature>
<dbReference type="Pfam" id="PF00004">
    <property type="entry name" value="AAA"/>
    <property type="match status" value="1"/>
</dbReference>
<evidence type="ECO:0000256" key="11">
    <source>
        <dbReference type="SAM" id="Phobius"/>
    </source>
</evidence>
<feature type="compositionally biased region" description="Polar residues" evidence="10">
    <location>
        <begin position="340"/>
        <end position="366"/>
    </location>
</feature>
<evidence type="ECO:0000256" key="8">
    <source>
        <dbReference type="ARBA" id="ARBA00036378"/>
    </source>
</evidence>
<keyword evidence="6 9" id="KW-0206">Cytoskeleton</keyword>
<feature type="compositionally biased region" description="Polar residues" evidence="10">
    <location>
        <begin position="428"/>
        <end position="442"/>
    </location>
</feature>
<dbReference type="GO" id="GO:0008568">
    <property type="term" value="F:microtubule severing ATPase activity"/>
    <property type="evidence" value="ECO:0007669"/>
    <property type="project" value="UniProtKB-UniRule"/>
</dbReference>
<feature type="intramembrane region" description="Helical" evidence="9">
    <location>
        <begin position="82"/>
        <end position="102"/>
    </location>
</feature>
<feature type="compositionally biased region" description="Low complexity" evidence="10">
    <location>
        <begin position="443"/>
        <end position="457"/>
    </location>
</feature>
<dbReference type="VEuPathDB" id="VectorBase:ADAR2_002757"/>
<dbReference type="GO" id="GO:0000070">
    <property type="term" value="P:mitotic sister chromatid segregation"/>
    <property type="evidence" value="ECO:0007669"/>
    <property type="project" value="UniProtKB-ARBA"/>
</dbReference>
<dbReference type="InterPro" id="IPR050304">
    <property type="entry name" value="MT-severing_AAA_ATPase"/>
</dbReference>
<feature type="compositionally biased region" description="Basic residues" evidence="10">
    <location>
        <begin position="132"/>
        <end position="143"/>
    </location>
</feature>
<keyword evidence="3 9" id="KW-0547">Nucleotide-binding</keyword>
<feature type="compositionally biased region" description="Low complexity" evidence="10">
    <location>
        <begin position="367"/>
        <end position="384"/>
    </location>
</feature>
<feature type="compositionally biased region" description="Low complexity" evidence="10">
    <location>
        <begin position="601"/>
        <end position="619"/>
    </location>
</feature>
<feature type="topological domain" description="Cytoplasmic" evidence="9">
    <location>
        <begin position="1"/>
        <end position="81"/>
    </location>
</feature>
<dbReference type="SMART" id="SM00382">
    <property type="entry name" value="AAA"/>
    <property type="match status" value="1"/>
</dbReference>
<keyword evidence="11" id="KW-1133">Transmembrane helix</keyword>
<dbReference type="GO" id="GO:0034214">
    <property type="term" value="P:protein hexamerization"/>
    <property type="evidence" value="ECO:0007669"/>
    <property type="project" value="UniProtKB-UniRule"/>
</dbReference>
<dbReference type="Gene3D" id="3.40.50.300">
    <property type="entry name" value="P-loop containing nucleotide triphosphate hydrolases"/>
    <property type="match status" value="1"/>
</dbReference>
<evidence type="ECO:0000256" key="6">
    <source>
        <dbReference type="ARBA" id="ARBA00023212"/>
    </source>
</evidence>
<feature type="region of interest" description="Disordered" evidence="10">
    <location>
        <begin position="128"/>
        <end position="229"/>
    </location>
</feature>
<dbReference type="FunFam" id="1.20.58.80:FF:000006">
    <property type="entry name" value="Spastin"/>
    <property type="match status" value="1"/>
</dbReference>
<dbReference type="GO" id="GO:0051013">
    <property type="term" value="P:microtubule severing"/>
    <property type="evidence" value="ECO:0007669"/>
    <property type="project" value="UniProtKB-UniRule"/>
</dbReference>
<dbReference type="InterPro" id="IPR041569">
    <property type="entry name" value="AAA_lid_3"/>
</dbReference>
<dbReference type="InterPro" id="IPR015415">
    <property type="entry name" value="Spast_Vps4_C"/>
</dbReference>
<dbReference type="FunFam" id="3.40.50.300:FF:000093">
    <property type="entry name" value="Fidgetin-like 1"/>
    <property type="match status" value="1"/>
</dbReference>
<evidence type="ECO:0000256" key="10">
    <source>
        <dbReference type="SAM" id="MobiDB-lite"/>
    </source>
</evidence>
<dbReference type="CDD" id="cd02679">
    <property type="entry name" value="MIT_spastin"/>
    <property type="match status" value="1"/>
</dbReference>
<dbReference type="GO" id="GO:0005694">
    <property type="term" value="C:chromosome"/>
    <property type="evidence" value="ECO:0007669"/>
    <property type="project" value="UniProtKB-ARBA"/>
</dbReference>
<dbReference type="InterPro" id="IPR027417">
    <property type="entry name" value="P-loop_NTPase"/>
</dbReference>
<feature type="region of interest" description="Disordered" evidence="10">
    <location>
        <begin position="319"/>
        <end position="384"/>
    </location>
</feature>
<keyword evidence="2 9" id="KW-0493">Microtubule</keyword>
<keyword evidence="1 9" id="KW-0963">Cytoplasm</keyword>
<evidence type="ECO:0000259" key="13">
    <source>
        <dbReference type="SMART" id="SM00745"/>
    </source>
</evidence>
<feature type="compositionally biased region" description="Low complexity" evidence="10">
    <location>
        <begin position="42"/>
        <end position="57"/>
    </location>
</feature>
<reference evidence="14" key="1">
    <citation type="submission" date="2018-01" db="EMBL/GenBank/DDBJ databases">
        <title>An insight into the sialome of Amazonian anophelines.</title>
        <authorList>
            <person name="Ribeiro J.M."/>
            <person name="Scarpassa V."/>
            <person name="Calvo E."/>
        </authorList>
    </citation>
    <scope>NUCLEOTIDE SEQUENCE</scope>
</reference>
<keyword evidence="5 9" id="KW-0472">Membrane</keyword>
<dbReference type="GO" id="GO:0008017">
    <property type="term" value="F:microtubule binding"/>
    <property type="evidence" value="ECO:0007669"/>
    <property type="project" value="UniProtKB-UniRule"/>
</dbReference>
<dbReference type="EC" id="5.6.1.1" evidence="9"/>
<dbReference type="VEuPathDB" id="VectorBase:ADAC000208"/>